<dbReference type="GO" id="GO:0000139">
    <property type="term" value="C:Golgi membrane"/>
    <property type="evidence" value="ECO:0007669"/>
    <property type="project" value="UniProtKB-SubCell"/>
</dbReference>
<evidence type="ECO:0000256" key="9">
    <source>
        <dbReference type="ARBA" id="ARBA00023180"/>
    </source>
</evidence>
<comment type="subcellular location">
    <subcellularLocation>
        <location evidence="1">Golgi apparatus membrane</location>
        <topology evidence="1">Single-pass type II membrane protein</topology>
    </subcellularLocation>
</comment>
<evidence type="ECO:0000256" key="4">
    <source>
        <dbReference type="ARBA" id="ARBA00022692"/>
    </source>
</evidence>
<accession>A0A5N5SSE1</accession>
<evidence type="ECO:0000256" key="6">
    <source>
        <dbReference type="ARBA" id="ARBA00022989"/>
    </source>
</evidence>
<evidence type="ECO:0000256" key="3">
    <source>
        <dbReference type="ARBA" id="ARBA00022679"/>
    </source>
</evidence>
<evidence type="ECO:0000256" key="8">
    <source>
        <dbReference type="ARBA" id="ARBA00023136"/>
    </source>
</evidence>
<dbReference type="GO" id="GO:0008146">
    <property type="term" value="F:sulfotransferase activity"/>
    <property type="evidence" value="ECO:0007669"/>
    <property type="project" value="InterPro"/>
</dbReference>
<sequence>MLKIRTYQTSPVGQIIFGILQFLPYILIIITLKTILIFMFLNSYSYDNQSNSAQFSDYGINVQDSKIELSQNPEDRAKLLAGALTPSNVNRTPENTMWLFFNRIPRTGGQTIVSLLKSLSIDRDLQHQEHEYMTPWQRLMTHDEQKNLATWFEYNTWPTSYDRFALYIDFEFFMSDYAPSKPAYFTMVRDPVEKFISYYHSKRIDSERSKIEMSLRERQKSGLDHLVIKLHYKWLNFMPNTTIQFQTQGRK</sequence>
<keyword evidence="9" id="KW-0325">Glycoprotein</keyword>
<dbReference type="PANTHER" id="PTHR12129:SF15">
    <property type="entry name" value="URONYL 2-SULFOTRANSFERASE"/>
    <property type="match status" value="1"/>
</dbReference>
<dbReference type="InterPro" id="IPR027417">
    <property type="entry name" value="P-loop_NTPase"/>
</dbReference>
<evidence type="ECO:0000313" key="11">
    <source>
        <dbReference type="EMBL" id="KAB7495550.1"/>
    </source>
</evidence>
<dbReference type="AlphaFoldDB" id="A0A5N5SSE1"/>
<dbReference type="InterPro" id="IPR005331">
    <property type="entry name" value="Sulfotransferase"/>
</dbReference>
<evidence type="ECO:0000313" key="12">
    <source>
        <dbReference type="Proteomes" id="UP000326759"/>
    </source>
</evidence>
<keyword evidence="3" id="KW-0808">Transferase</keyword>
<evidence type="ECO:0000256" key="1">
    <source>
        <dbReference type="ARBA" id="ARBA00004323"/>
    </source>
</evidence>
<keyword evidence="6 10" id="KW-1133">Transmembrane helix</keyword>
<dbReference type="PANTHER" id="PTHR12129">
    <property type="entry name" value="HEPARAN SULFATE 2-O-SULFOTRANSFERASE"/>
    <property type="match status" value="1"/>
</dbReference>
<dbReference type="InterPro" id="IPR007734">
    <property type="entry name" value="Heparan_SO4_2-O-STrfase"/>
</dbReference>
<comment type="similarity">
    <text evidence="2">Belongs to the sulfotransferase 3 family.</text>
</comment>
<keyword evidence="7" id="KW-0333">Golgi apparatus</keyword>
<protein>
    <submittedName>
        <fullName evidence="11">Uncharacterized protein</fullName>
    </submittedName>
</protein>
<keyword evidence="12" id="KW-1185">Reference proteome</keyword>
<evidence type="ECO:0000256" key="7">
    <source>
        <dbReference type="ARBA" id="ARBA00023034"/>
    </source>
</evidence>
<name>A0A5N5SSE1_9CRUS</name>
<dbReference type="OrthoDB" id="10019582at2759"/>
<comment type="caution">
    <text evidence="11">The sequence shown here is derived from an EMBL/GenBank/DDBJ whole genome shotgun (WGS) entry which is preliminary data.</text>
</comment>
<gene>
    <name evidence="11" type="ORF">Anas_07094</name>
</gene>
<dbReference type="Gene3D" id="3.40.50.300">
    <property type="entry name" value="P-loop containing nucleotide triphosphate hydrolases"/>
    <property type="match status" value="1"/>
</dbReference>
<dbReference type="Pfam" id="PF03567">
    <property type="entry name" value="Sulfotransfer_2"/>
    <property type="match status" value="1"/>
</dbReference>
<feature type="transmembrane region" description="Helical" evidence="10">
    <location>
        <begin position="12"/>
        <end position="41"/>
    </location>
</feature>
<evidence type="ECO:0000256" key="10">
    <source>
        <dbReference type="SAM" id="Phobius"/>
    </source>
</evidence>
<dbReference type="EMBL" id="SEYY01022439">
    <property type="protein sequence ID" value="KAB7495550.1"/>
    <property type="molecule type" value="Genomic_DNA"/>
</dbReference>
<proteinExistence type="inferred from homology"/>
<keyword evidence="5" id="KW-0735">Signal-anchor</keyword>
<organism evidence="11 12">
    <name type="scientific">Armadillidium nasatum</name>
    <dbReference type="NCBI Taxonomy" id="96803"/>
    <lineage>
        <taxon>Eukaryota</taxon>
        <taxon>Metazoa</taxon>
        <taxon>Ecdysozoa</taxon>
        <taxon>Arthropoda</taxon>
        <taxon>Crustacea</taxon>
        <taxon>Multicrustacea</taxon>
        <taxon>Malacostraca</taxon>
        <taxon>Eumalacostraca</taxon>
        <taxon>Peracarida</taxon>
        <taxon>Isopoda</taxon>
        <taxon>Oniscidea</taxon>
        <taxon>Crinocheta</taxon>
        <taxon>Armadillidiidae</taxon>
        <taxon>Armadillidium</taxon>
    </lineage>
</organism>
<reference evidence="11 12" key="1">
    <citation type="journal article" date="2019" name="PLoS Biol.">
        <title>Sex chromosomes control vertical transmission of feminizing Wolbachia symbionts in an isopod.</title>
        <authorList>
            <person name="Becking T."/>
            <person name="Chebbi M.A."/>
            <person name="Giraud I."/>
            <person name="Moumen B."/>
            <person name="Laverre T."/>
            <person name="Caubet Y."/>
            <person name="Peccoud J."/>
            <person name="Gilbert C."/>
            <person name="Cordaux R."/>
        </authorList>
    </citation>
    <scope>NUCLEOTIDE SEQUENCE [LARGE SCALE GENOMIC DNA]</scope>
    <source>
        <strain evidence="11">ANa2</strain>
        <tissue evidence="11">Whole body excluding digestive tract and cuticle</tissue>
    </source>
</reference>
<keyword evidence="8 10" id="KW-0472">Membrane</keyword>
<evidence type="ECO:0000256" key="2">
    <source>
        <dbReference type="ARBA" id="ARBA00010569"/>
    </source>
</evidence>
<evidence type="ECO:0000256" key="5">
    <source>
        <dbReference type="ARBA" id="ARBA00022968"/>
    </source>
</evidence>
<dbReference type="SUPFAM" id="SSF52540">
    <property type="entry name" value="P-loop containing nucleoside triphosphate hydrolases"/>
    <property type="match status" value="1"/>
</dbReference>
<keyword evidence="4 10" id="KW-0812">Transmembrane</keyword>
<dbReference type="Proteomes" id="UP000326759">
    <property type="component" value="Unassembled WGS sequence"/>
</dbReference>